<dbReference type="InterPro" id="IPR017451">
    <property type="entry name" value="F-box-assoc_interact_dom"/>
</dbReference>
<sequence length="392" mass="42706">MDGGDGCWDFPADAFAEILLRLPATSRRRLRLVCRHWRAVIDERAPAATPSEPKPLVYVIRDMGWGSATASAYVMDDVASGGRFREVWRGGPDTTGRSYDTRLVGTCNGLLCLCDNIRPGGAVSLVNPATGESLALPPLPGSSGRRPQRGRRWHETYGFVHRPDTGRYAVVHLPCYSDPTGQLDAVRVFTLGEASWRDVPAAGATSCRLDAGIVGVCGAAYWVTKGSEMVMAFDAERERVAPAAPLPVAVAGNSSSHLTEVRGRLSFVVTIDEPKLARVEVWVLGGGREGPRGWSCRYRVQVHGAPKASRQQLARPHFGFERGELVLTSGRKDRESVVFAHRLAGAGKLQCCEVRVNERNQGTAVARIKGAHVWTFGYVETTEPLSVYSRPR</sequence>
<keyword evidence="3" id="KW-1185">Reference proteome</keyword>
<dbReference type="InterPro" id="IPR013187">
    <property type="entry name" value="F-box-assoc_dom_typ3"/>
</dbReference>
<dbReference type="PANTHER" id="PTHR31672">
    <property type="entry name" value="BNACNNG10540D PROTEIN"/>
    <property type="match status" value="1"/>
</dbReference>
<name>A0ABC9C1F7_9POAL</name>
<dbReference type="Pfam" id="PF08268">
    <property type="entry name" value="FBA_3"/>
    <property type="match status" value="1"/>
</dbReference>
<dbReference type="InterPro" id="IPR050796">
    <property type="entry name" value="SCF_F-box_component"/>
</dbReference>
<gene>
    <name evidence="2" type="ORF">URODEC1_LOCUS71273</name>
</gene>
<dbReference type="AlphaFoldDB" id="A0ABC9C1F7"/>
<dbReference type="EMBL" id="OZ075138">
    <property type="protein sequence ID" value="CAL5013180.1"/>
    <property type="molecule type" value="Genomic_DNA"/>
</dbReference>
<dbReference type="InterPro" id="IPR036047">
    <property type="entry name" value="F-box-like_dom_sf"/>
</dbReference>
<dbReference type="Proteomes" id="UP001497457">
    <property type="component" value="Chromosome 28b"/>
</dbReference>
<dbReference type="InterPro" id="IPR001810">
    <property type="entry name" value="F-box_dom"/>
</dbReference>
<reference evidence="3" key="1">
    <citation type="submission" date="2024-06" db="EMBL/GenBank/DDBJ databases">
        <authorList>
            <person name="Ryan C."/>
        </authorList>
    </citation>
    <scope>NUCLEOTIDE SEQUENCE [LARGE SCALE GENOMIC DNA]</scope>
</reference>
<feature type="domain" description="F-box" evidence="1">
    <location>
        <begin position="10"/>
        <end position="50"/>
    </location>
</feature>
<dbReference type="Gene3D" id="1.20.1280.50">
    <property type="match status" value="1"/>
</dbReference>
<organism evidence="2 3">
    <name type="scientific">Urochloa decumbens</name>
    <dbReference type="NCBI Taxonomy" id="240449"/>
    <lineage>
        <taxon>Eukaryota</taxon>
        <taxon>Viridiplantae</taxon>
        <taxon>Streptophyta</taxon>
        <taxon>Embryophyta</taxon>
        <taxon>Tracheophyta</taxon>
        <taxon>Spermatophyta</taxon>
        <taxon>Magnoliopsida</taxon>
        <taxon>Liliopsida</taxon>
        <taxon>Poales</taxon>
        <taxon>Poaceae</taxon>
        <taxon>PACMAD clade</taxon>
        <taxon>Panicoideae</taxon>
        <taxon>Panicodae</taxon>
        <taxon>Paniceae</taxon>
        <taxon>Melinidinae</taxon>
        <taxon>Urochloa</taxon>
    </lineage>
</organism>
<evidence type="ECO:0000313" key="2">
    <source>
        <dbReference type="EMBL" id="CAL5013180.1"/>
    </source>
</evidence>
<evidence type="ECO:0000313" key="3">
    <source>
        <dbReference type="Proteomes" id="UP001497457"/>
    </source>
</evidence>
<dbReference type="SUPFAM" id="SSF81383">
    <property type="entry name" value="F-box domain"/>
    <property type="match status" value="1"/>
</dbReference>
<dbReference type="NCBIfam" id="TIGR01640">
    <property type="entry name" value="F_box_assoc_1"/>
    <property type="match status" value="1"/>
</dbReference>
<dbReference type="SMART" id="SM00256">
    <property type="entry name" value="FBOX"/>
    <property type="match status" value="1"/>
</dbReference>
<proteinExistence type="predicted"/>
<reference evidence="2 3" key="2">
    <citation type="submission" date="2024-10" db="EMBL/GenBank/DDBJ databases">
        <authorList>
            <person name="Ryan C."/>
        </authorList>
    </citation>
    <scope>NUCLEOTIDE SEQUENCE [LARGE SCALE GENOMIC DNA]</scope>
</reference>
<evidence type="ECO:0000259" key="1">
    <source>
        <dbReference type="SMART" id="SM00256"/>
    </source>
</evidence>
<dbReference type="PANTHER" id="PTHR31672:SF13">
    <property type="entry name" value="F-BOX PROTEIN CPR30-LIKE"/>
    <property type="match status" value="1"/>
</dbReference>
<dbReference type="Pfam" id="PF00646">
    <property type="entry name" value="F-box"/>
    <property type="match status" value="1"/>
</dbReference>
<protein>
    <recommendedName>
        <fullName evidence="1">F-box domain-containing protein</fullName>
    </recommendedName>
</protein>
<accession>A0ABC9C1F7</accession>